<dbReference type="Proteomes" id="UP000797356">
    <property type="component" value="Chromosome 3"/>
</dbReference>
<feature type="repeat" description="PPR" evidence="2">
    <location>
        <begin position="545"/>
        <end position="579"/>
    </location>
</feature>
<reference evidence="3" key="2">
    <citation type="submission" date="2019-07" db="EMBL/GenBank/DDBJ databases">
        <authorList>
            <person name="Yang Y."/>
            <person name="Bocs S."/>
            <person name="Baudouin L."/>
        </authorList>
    </citation>
    <scope>NUCLEOTIDE SEQUENCE</scope>
    <source>
        <tissue evidence="3">Spear leaf of Hainan Tall coconut</tissue>
    </source>
</reference>
<dbReference type="Gene3D" id="1.25.40.10">
    <property type="entry name" value="Tetratricopeptide repeat domain"/>
    <property type="match status" value="6"/>
</dbReference>
<dbReference type="GO" id="GO:0003723">
    <property type="term" value="F:RNA binding"/>
    <property type="evidence" value="ECO:0007669"/>
    <property type="project" value="InterPro"/>
</dbReference>
<dbReference type="PROSITE" id="PS51375">
    <property type="entry name" value="PPR"/>
    <property type="match status" value="7"/>
</dbReference>
<feature type="repeat" description="PPR" evidence="2">
    <location>
        <begin position="303"/>
        <end position="337"/>
    </location>
</feature>
<evidence type="ECO:0000313" key="4">
    <source>
        <dbReference type="Proteomes" id="UP000797356"/>
    </source>
</evidence>
<dbReference type="OrthoDB" id="185373at2759"/>
<proteinExistence type="predicted"/>
<protein>
    <submittedName>
        <fullName evidence="3">Pentatricopeptide repeat-containing protein</fullName>
    </submittedName>
</protein>
<dbReference type="NCBIfam" id="TIGR00756">
    <property type="entry name" value="PPR"/>
    <property type="match status" value="7"/>
</dbReference>
<accession>A0A8K0I4Z8</accession>
<dbReference type="Pfam" id="PF01535">
    <property type="entry name" value="PPR"/>
    <property type="match status" value="5"/>
</dbReference>
<dbReference type="EMBL" id="CM017874">
    <property type="protein sequence ID" value="KAG1335529.1"/>
    <property type="molecule type" value="Genomic_DNA"/>
</dbReference>
<feature type="repeat" description="PPR" evidence="2">
    <location>
        <begin position="381"/>
        <end position="415"/>
    </location>
</feature>
<name>A0A8K0I4Z8_COCNU</name>
<dbReference type="SUPFAM" id="SSF48452">
    <property type="entry name" value="TPR-like"/>
    <property type="match status" value="1"/>
</dbReference>
<dbReference type="PANTHER" id="PTHR47926:SF436">
    <property type="entry name" value="PENTATRICOPEPTIDE REPEAT-CONTAINING PROTEIN ELI1, CHLOROPLASTIC-LIKE ISOFORM X2"/>
    <property type="match status" value="1"/>
</dbReference>
<dbReference type="PANTHER" id="PTHR47926">
    <property type="entry name" value="PENTATRICOPEPTIDE REPEAT-CONTAINING PROTEIN"/>
    <property type="match status" value="1"/>
</dbReference>
<dbReference type="InterPro" id="IPR046960">
    <property type="entry name" value="PPR_At4g14850-like_plant"/>
</dbReference>
<comment type="caution">
    <text evidence="3">The sequence shown here is derived from an EMBL/GenBank/DDBJ whole genome shotgun (WGS) entry which is preliminary data.</text>
</comment>
<dbReference type="InterPro" id="IPR011990">
    <property type="entry name" value="TPR-like_helical_dom_sf"/>
</dbReference>
<dbReference type="Pfam" id="PF20431">
    <property type="entry name" value="E_motif"/>
    <property type="match status" value="1"/>
</dbReference>
<dbReference type="FunFam" id="1.25.40.10:FF:000285">
    <property type="entry name" value="Pentatricopeptide repeat-containing protein, chloroplastic"/>
    <property type="match status" value="1"/>
</dbReference>
<keyword evidence="1" id="KW-0677">Repeat</keyword>
<gene>
    <name evidence="3" type="ORF">COCNU_03G016480</name>
</gene>
<dbReference type="AlphaFoldDB" id="A0A8K0I4Z8"/>
<evidence type="ECO:0000256" key="1">
    <source>
        <dbReference type="ARBA" id="ARBA00022737"/>
    </source>
</evidence>
<dbReference type="FunFam" id="1.25.40.10:FF:000090">
    <property type="entry name" value="Pentatricopeptide repeat-containing protein, chloroplastic"/>
    <property type="match status" value="1"/>
</dbReference>
<dbReference type="FunFam" id="1.25.40.10:FF:000343">
    <property type="entry name" value="Pentatricopeptide repeat-containing protein At3g58590"/>
    <property type="match status" value="1"/>
</dbReference>
<dbReference type="FunFam" id="1.25.40.10:FF:000348">
    <property type="entry name" value="Pentatricopeptide repeat-containing protein chloroplastic"/>
    <property type="match status" value="1"/>
</dbReference>
<dbReference type="InterPro" id="IPR046848">
    <property type="entry name" value="E_motif"/>
</dbReference>
<dbReference type="Pfam" id="PF13041">
    <property type="entry name" value="PPR_2"/>
    <property type="match status" value="3"/>
</dbReference>
<feature type="repeat" description="PPR" evidence="2">
    <location>
        <begin position="98"/>
        <end position="132"/>
    </location>
</feature>
<evidence type="ECO:0000313" key="3">
    <source>
        <dbReference type="EMBL" id="KAG1335529.1"/>
    </source>
</evidence>
<evidence type="ECO:0000256" key="2">
    <source>
        <dbReference type="PROSITE-ProRule" id="PRU00708"/>
    </source>
</evidence>
<dbReference type="GO" id="GO:0009451">
    <property type="term" value="P:RNA modification"/>
    <property type="evidence" value="ECO:0007669"/>
    <property type="project" value="InterPro"/>
</dbReference>
<reference evidence="3" key="1">
    <citation type="journal article" date="2017" name="Gigascience">
        <title>The genome draft of coconut (Cocos nucifera).</title>
        <authorList>
            <person name="Xiao Y."/>
            <person name="Xu P."/>
            <person name="Fan H."/>
            <person name="Baudouin L."/>
            <person name="Xia W."/>
            <person name="Bocs S."/>
            <person name="Xu J."/>
            <person name="Li Q."/>
            <person name="Guo A."/>
            <person name="Zhou L."/>
            <person name="Li J."/>
            <person name="Wu Y."/>
            <person name="Ma Z."/>
            <person name="Armero A."/>
            <person name="Issali A.E."/>
            <person name="Liu N."/>
            <person name="Peng M."/>
            <person name="Yang Y."/>
        </authorList>
    </citation>
    <scope>NUCLEOTIDE SEQUENCE</scope>
    <source>
        <tissue evidence="3">Spear leaf of Hainan Tall coconut</tissue>
    </source>
</reference>
<organism evidence="3 4">
    <name type="scientific">Cocos nucifera</name>
    <name type="common">Coconut palm</name>
    <dbReference type="NCBI Taxonomy" id="13894"/>
    <lineage>
        <taxon>Eukaryota</taxon>
        <taxon>Viridiplantae</taxon>
        <taxon>Streptophyta</taxon>
        <taxon>Embryophyta</taxon>
        <taxon>Tracheophyta</taxon>
        <taxon>Spermatophyta</taxon>
        <taxon>Magnoliopsida</taxon>
        <taxon>Liliopsida</taxon>
        <taxon>Arecaceae</taxon>
        <taxon>Arecoideae</taxon>
        <taxon>Cocoseae</taxon>
        <taxon>Attaleinae</taxon>
        <taxon>Cocos</taxon>
    </lineage>
</organism>
<keyword evidence="4" id="KW-1185">Reference proteome</keyword>
<feature type="repeat" description="PPR" evidence="2">
    <location>
        <begin position="443"/>
        <end position="478"/>
    </location>
</feature>
<feature type="repeat" description="PPR" evidence="2">
    <location>
        <begin position="169"/>
        <end position="203"/>
    </location>
</feature>
<dbReference type="FunFam" id="1.25.40.10:FF:001394">
    <property type="entry name" value="Pentatricopeptide repeat-containing protein At3g28660"/>
    <property type="match status" value="1"/>
</dbReference>
<feature type="repeat" description="PPR" evidence="2">
    <location>
        <begin position="583"/>
        <end position="617"/>
    </location>
</feature>
<dbReference type="InterPro" id="IPR002885">
    <property type="entry name" value="PPR_rpt"/>
</dbReference>
<sequence length="740" mass="82562">MATLFPGSVTLLPQHLSASEKDPKTKPNFTLALEHPILARLERCSSMRELRQLHAHMITTGLARDPFAASRLLAFCALSLHGDLRYALALFRQIPTPNLFSWNAIIRAFSRSNRPELSLRFYVEMLESGLLLPDSYTFPFLLKSCAHLSAFSEGHQIHAHAIKFGLWGDPFVSNSLIHMYAEIGRLELAMLVFERMSEAERSEVSWAAMIEGFVDNDRPDEAVALFLSKDWRNIDADQVTLVTVLSACARLPDLQLGKDIHCYIQEKGFELSLTLSNSLMNMYVKCGQIDVARLLFDGMPEKDLISWNVMISGCAENGHLEEGLQLLSEMKTRNIGVNEATFLRNIGVNEATFLSIVSACELLELALEIHGHIREMGFESNVSICNALIDMYSRIGNVDLGRIIFDEMMERDIITWNSMIAGYARCGSMTVAHSLFEHTPVKDNFTWSTMILGYVRTNQPQEAVGVYKHLLLEGHVKPDKITMLSVLTACSRLGALEEGKALHLYLKSNQVQIDTTLGTALVDMYSKCGCLAKAVEVFEGMQGRDVFAWTAMISGLAMHGRGKEAVQVFKQMQTIGRNFAKPNSITFLSILSACAHAGLINEGRRIYYSMLDFEVEPEMVHIGCMVDLFGRAGLLKEAADFITSLGYEVDANVWGALLGACRIHGNVELGKIAYKKILELDPLHDGARVLMSNLYAESGQWSEAKGMRRKMKDQNISKEVAQSWIEVDGTQYVFTAGDIL</sequence>